<dbReference type="EMBL" id="FTMD01000018">
    <property type="protein sequence ID" value="SIR52581.1"/>
    <property type="molecule type" value="Genomic_DNA"/>
</dbReference>
<name>A0A1N7BMJ3_9RHOO</name>
<accession>A0A1N7BMJ3</accession>
<dbReference type="GO" id="GO:0016226">
    <property type="term" value="P:iron-sulfur cluster assembly"/>
    <property type="evidence" value="ECO:0007669"/>
    <property type="project" value="InterPro"/>
</dbReference>
<keyword evidence="5" id="KW-1185">Reference proteome</keyword>
<dbReference type="RefSeq" id="WP_076604037.1">
    <property type="nucleotide sequence ID" value="NZ_FTMD01000018.1"/>
</dbReference>
<dbReference type="SUPFAM" id="SSF82649">
    <property type="entry name" value="SufE/NifU"/>
    <property type="match status" value="1"/>
</dbReference>
<evidence type="ECO:0000313" key="5">
    <source>
        <dbReference type="Proteomes" id="UP000186819"/>
    </source>
</evidence>
<dbReference type="InterPro" id="IPR002871">
    <property type="entry name" value="NIF_FeS_clus_asmbl_NifU_N"/>
</dbReference>
<feature type="compositionally biased region" description="Gly residues" evidence="2">
    <location>
        <begin position="155"/>
        <end position="166"/>
    </location>
</feature>
<dbReference type="STRING" id="34027.SAMN05421829_11874"/>
<evidence type="ECO:0000259" key="3">
    <source>
        <dbReference type="Pfam" id="PF01592"/>
    </source>
</evidence>
<dbReference type="GO" id="GO:0005506">
    <property type="term" value="F:iron ion binding"/>
    <property type="evidence" value="ECO:0007669"/>
    <property type="project" value="InterPro"/>
</dbReference>
<dbReference type="FunFam" id="3.90.1010.10:FF:000002">
    <property type="entry name" value="Iron-sulfur cluster assembly scaffold protein NifU"/>
    <property type="match status" value="1"/>
</dbReference>
<dbReference type="AlphaFoldDB" id="A0A1N7BMJ3"/>
<evidence type="ECO:0000313" key="4">
    <source>
        <dbReference type="EMBL" id="SIR52581.1"/>
    </source>
</evidence>
<proteinExistence type="inferred from homology"/>
<feature type="domain" description="NIF system FeS cluster assembly NifU N-terminal" evidence="3">
    <location>
        <begin position="8"/>
        <end position="126"/>
    </location>
</feature>
<gene>
    <name evidence="4" type="ORF">SAMN05421829_11874</name>
</gene>
<dbReference type="OrthoDB" id="9804157at2"/>
<comment type="similarity">
    <text evidence="1">Belongs to the NifU family.</text>
</comment>
<dbReference type="Gene3D" id="3.90.1010.10">
    <property type="match status" value="1"/>
</dbReference>
<dbReference type="PANTHER" id="PTHR10093">
    <property type="entry name" value="IRON-SULFUR CLUSTER ASSEMBLY ENZYME NIFU HOMOLOG"/>
    <property type="match status" value="1"/>
</dbReference>
<dbReference type="NCBIfam" id="TIGR01994">
    <property type="entry name" value="SUF_scaf_2"/>
    <property type="match status" value="1"/>
</dbReference>
<evidence type="ECO:0000256" key="1">
    <source>
        <dbReference type="ARBA" id="ARBA00006420"/>
    </source>
</evidence>
<feature type="region of interest" description="Disordered" evidence="2">
    <location>
        <begin position="142"/>
        <end position="166"/>
    </location>
</feature>
<dbReference type="CDD" id="cd06664">
    <property type="entry name" value="IscU_like"/>
    <property type="match status" value="1"/>
</dbReference>
<reference evidence="5" key="1">
    <citation type="submission" date="2017-01" db="EMBL/GenBank/DDBJ databases">
        <authorList>
            <person name="Varghese N."/>
            <person name="Submissions S."/>
        </authorList>
    </citation>
    <scope>NUCLEOTIDE SEQUENCE [LARGE SCALE GENOMIC DNA]</scope>
    <source>
        <strain evidence="5">ATCC 51758</strain>
    </source>
</reference>
<organism evidence="4 5">
    <name type="scientific">Aromatoleum tolulyticum</name>
    <dbReference type="NCBI Taxonomy" id="34027"/>
    <lineage>
        <taxon>Bacteria</taxon>
        <taxon>Pseudomonadati</taxon>
        <taxon>Pseudomonadota</taxon>
        <taxon>Betaproteobacteria</taxon>
        <taxon>Rhodocyclales</taxon>
        <taxon>Rhodocyclaceae</taxon>
        <taxon>Aromatoleum</taxon>
    </lineage>
</organism>
<dbReference type="Proteomes" id="UP000186819">
    <property type="component" value="Unassembled WGS sequence"/>
</dbReference>
<dbReference type="GO" id="GO:0051536">
    <property type="term" value="F:iron-sulfur cluster binding"/>
    <property type="evidence" value="ECO:0007669"/>
    <property type="project" value="InterPro"/>
</dbReference>
<protein>
    <submittedName>
        <fullName evidence="4">Fe-S cluster assembly protein SufU</fullName>
    </submittedName>
</protein>
<evidence type="ECO:0000256" key="2">
    <source>
        <dbReference type="SAM" id="MobiDB-lite"/>
    </source>
</evidence>
<dbReference type="Pfam" id="PF01592">
    <property type="entry name" value="NifU_N"/>
    <property type="match status" value="1"/>
</dbReference>
<sequence length="166" mass="17556">MPDLRDLYQELIIDHGRRPRNFGALADANHTAEGFNPLCGDRITLFVKTRDGVIEDVRFEGTGCAISTASASLMSEALKGRTEAEARTLFDGFHALVTGHGAAEEPPLGKLEVLAGVAEFPARVKCATLAWHTLLAALRDQSAPVSTEQDEQGGAEPGGTGRAADG</sequence>